<evidence type="ECO:0000313" key="10">
    <source>
        <dbReference type="EMBL" id="CCA14006.1"/>
    </source>
</evidence>
<dbReference type="SUPFAM" id="SSF52768">
    <property type="entry name" value="Arginase/deacetylase"/>
    <property type="match status" value="1"/>
</dbReference>
<dbReference type="GO" id="GO:0141221">
    <property type="term" value="F:histone deacetylase activity, hydrolytic mechanism"/>
    <property type="evidence" value="ECO:0007669"/>
    <property type="project" value="UniProtKB-EC"/>
</dbReference>
<comment type="catalytic activity">
    <reaction evidence="4">
        <text>N(6)-acetyl-L-lysyl-[histone] + H2O = L-lysyl-[histone] + acetate</text>
        <dbReference type="Rhea" id="RHEA:58196"/>
        <dbReference type="Rhea" id="RHEA-COMP:9845"/>
        <dbReference type="Rhea" id="RHEA-COMP:11338"/>
        <dbReference type="ChEBI" id="CHEBI:15377"/>
        <dbReference type="ChEBI" id="CHEBI:29969"/>
        <dbReference type="ChEBI" id="CHEBI:30089"/>
        <dbReference type="ChEBI" id="CHEBI:61930"/>
        <dbReference type="EC" id="3.5.1.98"/>
    </reaction>
</comment>
<feature type="active site" description="Proton acceptor" evidence="5">
    <location>
        <position position="190"/>
    </location>
</feature>
<feature type="binding site" evidence="6">
    <location>
        <position position="148"/>
    </location>
    <ligand>
        <name>substrate</name>
    </ligand>
</feature>
<accession>F0VYZ1</accession>
<evidence type="ECO:0000256" key="5">
    <source>
        <dbReference type="PIRSR" id="PIRSR037913-1"/>
    </source>
</evidence>
<keyword evidence="3 4" id="KW-0156">Chromatin regulator</keyword>
<keyword evidence="2 4" id="KW-0378">Hydrolase</keyword>
<keyword evidence="7" id="KW-0479">Metal-binding</keyword>
<gene>
    <name evidence="10" type="primary">AlNc14C1G138</name>
    <name evidence="10" type="ORF">ALNC14_001490</name>
</gene>
<name>F0VYZ1_9STRA</name>
<evidence type="ECO:0000256" key="1">
    <source>
        <dbReference type="ARBA" id="ARBA00012111"/>
    </source>
</evidence>
<evidence type="ECO:0000256" key="3">
    <source>
        <dbReference type="ARBA" id="ARBA00022853"/>
    </source>
</evidence>
<dbReference type="InterPro" id="IPR023801">
    <property type="entry name" value="His_deacetylse_dom"/>
</dbReference>
<feature type="binding site" evidence="6">
    <location>
        <position position="352"/>
    </location>
    <ligand>
        <name>substrate</name>
    </ligand>
</feature>
<dbReference type="InterPro" id="IPR023696">
    <property type="entry name" value="Ureohydrolase_dom_sf"/>
</dbReference>
<dbReference type="PANTHER" id="PTHR10625:SF44">
    <property type="entry name" value="HISTONE DEACETYLASE 19"/>
    <property type="match status" value="1"/>
</dbReference>
<evidence type="ECO:0000256" key="7">
    <source>
        <dbReference type="PIRSR" id="PIRSR037913-3"/>
    </source>
</evidence>
<dbReference type="FunFam" id="3.40.800.20:FF:000013">
    <property type="entry name" value="Histone deacetylase"/>
    <property type="match status" value="1"/>
</dbReference>
<feature type="region of interest" description="Disordered" evidence="8">
    <location>
        <begin position="427"/>
        <end position="502"/>
    </location>
</feature>
<comment type="similarity">
    <text evidence="4">Belongs to the histone deacetylase family. HD Type 1 subfamily.</text>
</comment>
<feature type="compositionally biased region" description="Basic and acidic residues" evidence="8">
    <location>
        <begin position="450"/>
        <end position="464"/>
    </location>
</feature>
<feature type="binding site" evidence="7">
    <location>
        <position position="313"/>
    </location>
    <ligand>
        <name>a divalent metal cation</name>
        <dbReference type="ChEBI" id="CHEBI:60240"/>
    </ligand>
</feature>
<proteinExistence type="inferred from homology"/>
<sequence length="502" mass="57151">MAVPDKIMPTRESKCLLEFSTISLCDENRRILVEMPHIRILIVRFAWQYWVMGGKTRVAYFYHPDEGHFYYGPGHPMKPHRMKLTHHLVVNYDLYRKMDVFEPHWASPEEIKAFHSPEYIDFLQRVTPTNQKEFSQELQKFNCGDFTDCPVFDGVFDFCRIYSGGTLDAAHRLNHGLCDIAINWAGGLHHAKKSEGSGFCYVNDIVLGILELLRYHPRVLYIDIDVHHGDGVEEAFYVTDRVMTVSFHKYGDFFPGTGDIKDLGAKNGKYYAVNFPLLSGMTDESYTNIFKPVIAKVMETFQPSAVVLQCGADSLTGDRLGCFNVTTKGHGECVEFVKSYGFPLLVLGGGGYTIRNVARAWAYETAVLLGEEVSNNIPYNDYFEYYAPSFKLHLDPDPELENANSKEYMEDIKIKIFENLRALDGAPSVQMAQAPPSILTREEDEDAVDPDTRPSEHDNRRQPEAEFYNNENDQDQCEPPNTDKNSDQVEADRASATSMEVD</sequence>
<dbReference type="Gene3D" id="3.40.800.20">
    <property type="entry name" value="Histone deacetylase domain"/>
    <property type="match status" value="1"/>
</dbReference>
<dbReference type="EC" id="3.5.1.98" evidence="1 4"/>
<dbReference type="InterPro" id="IPR037138">
    <property type="entry name" value="His_deacetylse_dom_sf"/>
</dbReference>
<feature type="compositionally biased region" description="Basic and acidic residues" evidence="8">
    <location>
        <begin position="484"/>
        <end position="493"/>
    </location>
</feature>
<dbReference type="GO" id="GO:0040029">
    <property type="term" value="P:epigenetic regulation of gene expression"/>
    <property type="evidence" value="ECO:0007669"/>
    <property type="project" value="TreeGrafter"/>
</dbReference>
<dbReference type="GO" id="GO:0046872">
    <property type="term" value="F:metal ion binding"/>
    <property type="evidence" value="ECO:0007669"/>
    <property type="project" value="UniProtKB-KW"/>
</dbReference>
<dbReference type="AlphaFoldDB" id="F0VYZ1"/>
<dbReference type="HOGENOM" id="CLU_007727_7_5_1"/>
<keyword evidence="4" id="KW-0804">Transcription</keyword>
<dbReference type="PRINTS" id="PR01270">
    <property type="entry name" value="HDASUPER"/>
</dbReference>
<dbReference type="InterPro" id="IPR000286">
    <property type="entry name" value="HDACs"/>
</dbReference>
<evidence type="ECO:0000256" key="4">
    <source>
        <dbReference type="PIRNR" id="PIRNR037913"/>
    </source>
</evidence>
<comment type="subcellular location">
    <subcellularLocation>
        <location evidence="4">Nucleus</location>
    </subcellularLocation>
</comment>
<dbReference type="PRINTS" id="PR01271">
    <property type="entry name" value="HISDACETLASE"/>
</dbReference>
<feature type="binding site" evidence="7">
    <location>
        <position position="227"/>
    </location>
    <ligand>
        <name>a divalent metal cation</name>
        <dbReference type="ChEBI" id="CHEBI:60240"/>
    </ligand>
</feature>
<dbReference type="EMBL" id="FR824046">
    <property type="protein sequence ID" value="CCA14006.1"/>
    <property type="molecule type" value="Genomic_DNA"/>
</dbReference>
<evidence type="ECO:0000256" key="8">
    <source>
        <dbReference type="SAM" id="MobiDB-lite"/>
    </source>
</evidence>
<keyword evidence="4" id="KW-0805">Transcription regulation</keyword>
<dbReference type="Pfam" id="PF00850">
    <property type="entry name" value="Hist_deacetyl"/>
    <property type="match status" value="1"/>
</dbReference>
<dbReference type="GO" id="GO:0005634">
    <property type="term" value="C:nucleus"/>
    <property type="evidence" value="ECO:0007669"/>
    <property type="project" value="UniProtKB-SubCell"/>
</dbReference>
<reference evidence="10" key="2">
    <citation type="submission" date="2011-02" db="EMBL/GenBank/DDBJ databases">
        <authorList>
            <person name="MacLean D."/>
        </authorList>
    </citation>
    <scope>NUCLEOTIDE SEQUENCE</scope>
</reference>
<protein>
    <recommendedName>
        <fullName evidence="1 4">Histone deacetylase</fullName>
        <ecNumber evidence="1 4">3.5.1.98</ecNumber>
    </recommendedName>
</protein>
<feature type="binding site" evidence="6">
    <location>
        <position position="198"/>
    </location>
    <ligand>
        <name>substrate</name>
    </ligand>
</feature>
<evidence type="ECO:0000256" key="2">
    <source>
        <dbReference type="ARBA" id="ARBA00022801"/>
    </source>
</evidence>
<reference evidence="10" key="1">
    <citation type="journal article" date="2011" name="PLoS Biol.">
        <title>Gene gain and loss during evolution of obligate parasitism in the white rust pathogen of Arabidopsis thaliana.</title>
        <authorList>
            <person name="Kemen E."/>
            <person name="Gardiner A."/>
            <person name="Schultz-Larsen T."/>
            <person name="Kemen A.C."/>
            <person name="Balmuth A.L."/>
            <person name="Robert-Seilaniantz A."/>
            <person name="Bailey K."/>
            <person name="Holub E."/>
            <person name="Studholme D.J."/>
            <person name="Maclean D."/>
            <person name="Jones J.D."/>
        </authorList>
    </citation>
    <scope>NUCLEOTIDE SEQUENCE</scope>
</reference>
<keyword evidence="4" id="KW-0539">Nucleus</keyword>
<dbReference type="PANTHER" id="PTHR10625">
    <property type="entry name" value="HISTONE DEACETYLASE HDAC1-RELATED"/>
    <property type="match status" value="1"/>
</dbReference>
<dbReference type="InterPro" id="IPR003084">
    <property type="entry name" value="HDAC_I/II"/>
</dbReference>
<feature type="domain" description="Histone deacetylase" evidence="9">
    <location>
        <begin position="75"/>
        <end position="367"/>
    </location>
</feature>
<dbReference type="PIRSF" id="PIRSF037913">
    <property type="entry name" value="His_deacetylse_1"/>
    <property type="match status" value="1"/>
</dbReference>
<organism evidence="10">
    <name type="scientific">Albugo laibachii Nc14</name>
    <dbReference type="NCBI Taxonomy" id="890382"/>
    <lineage>
        <taxon>Eukaryota</taxon>
        <taxon>Sar</taxon>
        <taxon>Stramenopiles</taxon>
        <taxon>Oomycota</taxon>
        <taxon>Peronosporomycetes</taxon>
        <taxon>Albuginales</taxon>
        <taxon>Albuginaceae</taxon>
        <taxon>Albugo</taxon>
    </lineage>
</organism>
<evidence type="ECO:0000259" key="9">
    <source>
        <dbReference type="Pfam" id="PF00850"/>
    </source>
</evidence>
<feature type="binding site" evidence="7">
    <location>
        <position position="225"/>
    </location>
    <ligand>
        <name>a divalent metal cation</name>
        <dbReference type="ChEBI" id="CHEBI:60240"/>
    </ligand>
</feature>
<evidence type="ECO:0000256" key="6">
    <source>
        <dbReference type="PIRSR" id="PIRSR037913-2"/>
    </source>
</evidence>